<dbReference type="Gene3D" id="1.25.40.10">
    <property type="entry name" value="Tetratricopeptide repeat domain"/>
    <property type="match status" value="1"/>
</dbReference>
<dbReference type="InterPro" id="IPR011990">
    <property type="entry name" value="TPR-like_helical_dom_sf"/>
</dbReference>
<dbReference type="Pfam" id="PF13181">
    <property type="entry name" value="TPR_8"/>
    <property type="match status" value="2"/>
</dbReference>
<dbReference type="EMBL" id="JAYFUM010000008">
    <property type="protein sequence ID" value="MEA5139231.1"/>
    <property type="molecule type" value="Genomic_DNA"/>
</dbReference>
<dbReference type="Proteomes" id="UP001302949">
    <property type="component" value="Unassembled WGS sequence"/>
</dbReference>
<evidence type="ECO:0000313" key="3">
    <source>
        <dbReference type="Proteomes" id="UP001302949"/>
    </source>
</evidence>
<evidence type="ECO:0000256" key="1">
    <source>
        <dbReference type="SAM" id="Coils"/>
    </source>
</evidence>
<dbReference type="InterPro" id="IPR019734">
    <property type="entry name" value="TPR_rpt"/>
</dbReference>
<dbReference type="RefSeq" id="WP_323296389.1">
    <property type="nucleotide sequence ID" value="NZ_JAYFUM010000008.1"/>
</dbReference>
<evidence type="ECO:0000313" key="2">
    <source>
        <dbReference type="EMBL" id="MEA5139231.1"/>
    </source>
</evidence>
<feature type="non-terminal residue" evidence="2">
    <location>
        <position position="373"/>
    </location>
</feature>
<proteinExistence type="predicted"/>
<reference evidence="2 3" key="1">
    <citation type="submission" date="2023-12" db="EMBL/GenBank/DDBJ databases">
        <title>Novel species of the genus Arcicella isolated from rivers.</title>
        <authorList>
            <person name="Lu H."/>
        </authorList>
    </citation>
    <scope>NUCLEOTIDE SEQUENCE [LARGE SCALE GENOMIC DNA]</scope>
    <source>
        <strain evidence="2 3">KCTC 23307</strain>
    </source>
</reference>
<keyword evidence="1" id="KW-0175">Coiled coil</keyword>
<dbReference type="SUPFAM" id="SSF48452">
    <property type="entry name" value="TPR-like"/>
    <property type="match status" value="1"/>
</dbReference>
<name>A0ABU5Q8Q7_9BACT</name>
<gene>
    <name evidence="2" type="ORF">VB248_08800</name>
</gene>
<dbReference type="SMART" id="SM00028">
    <property type="entry name" value="TPR"/>
    <property type="match status" value="2"/>
</dbReference>
<feature type="coiled-coil region" evidence="1">
    <location>
        <begin position="153"/>
        <end position="187"/>
    </location>
</feature>
<organism evidence="2 3">
    <name type="scientific">Arcicella rigui</name>
    <dbReference type="NCBI Taxonomy" id="797020"/>
    <lineage>
        <taxon>Bacteria</taxon>
        <taxon>Pseudomonadati</taxon>
        <taxon>Bacteroidota</taxon>
        <taxon>Cytophagia</taxon>
        <taxon>Cytophagales</taxon>
        <taxon>Flectobacillaceae</taxon>
        <taxon>Arcicella</taxon>
    </lineage>
</organism>
<keyword evidence="3" id="KW-1185">Reference proteome</keyword>
<sequence length="373" mass="42750">MKINLPLFVFMLLTKLSFGQQKSLLISTHLNTKAGKAVEKVSVVVDKVGTCITGNDGKCFYPTLRGIGMSVNIKASLSDYVPINNLELKSYRLSDQKIDTVRVIMSLIAEREKYALAYFEKETGIIIRKRFEEKEKSLYAQIKDLVAKMNDIKDKNNLAYQKLEKNLEEANKRLELVQKDKLNQESIAQRLATTLSMLEGEEIPDYVSQAYSLFRQGKIKEADKVLQIDAIDNEVVKAKLMIKIGELGKKILQNAIASYLFKAQLKIELNEYKQAEILFEKAYQADSNNANTLYQYAYFLQKQNRAKRPAELYERALMIREALAKDNPQQYLPYVANTLNNLGIFYSDNNLKEQAQKAYERALMIYEALAKDN</sequence>
<protein>
    <submittedName>
        <fullName evidence="2">Tetratricopeptide repeat protein</fullName>
    </submittedName>
</protein>
<accession>A0ABU5Q8Q7</accession>
<comment type="caution">
    <text evidence="2">The sequence shown here is derived from an EMBL/GenBank/DDBJ whole genome shotgun (WGS) entry which is preliminary data.</text>
</comment>